<dbReference type="EMBL" id="FOBW01000002">
    <property type="protein sequence ID" value="SEM31654.1"/>
    <property type="molecule type" value="Genomic_DNA"/>
</dbReference>
<accession>A0A1H7XDE5</accession>
<dbReference type="InterPro" id="IPR038750">
    <property type="entry name" value="YczE/YyaS-like"/>
</dbReference>
<proteinExistence type="predicted"/>
<dbReference type="AlphaFoldDB" id="A0A1H7XDE5"/>
<dbReference type="PANTHER" id="PTHR40078:SF1">
    <property type="entry name" value="INTEGRAL MEMBRANE PROTEIN"/>
    <property type="match status" value="1"/>
</dbReference>
<dbReference type="Proteomes" id="UP000198553">
    <property type="component" value="Unassembled WGS sequence"/>
</dbReference>
<dbReference type="Pfam" id="PF19700">
    <property type="entry name" value="DUF6198"/>
    <property type="match status" value="1"/>
</dbReference>
<feature type="transmembrane region" description="Helical" evidence="1">
    <location>
        <begin position="100"/>
        <end position="123"/>
    </location>
</feature>
<reference evidence="3" key="1">
    <citation type="submission" date="2016-10" db="EMBL/GenBank/DDBJ databases">
        <authorList>
            <person name="Varghese N."/>
            <person name="Submissions S."/>
        </authorList>
    </citation>
    <scope>NUCLEOTIDE SEQUENCE [LARGE SCALE GENOMIC DNA]</scope>
    <source>
        <strain evidence="3">B48,IBRC-M 10115,DSM 25386,CECT 8001</strain>
    </source>
</reference>
<feature type="transmembrane region" description="Helical" evidence="1">
    <location>
        <begin position="5"/>
        <end position="23"/>
    </location>
</feature>
<evidence type="ECO:0000313" key="3">
    <source>
        <dbReference type="Proteomes" id="UP000198553"/>
    </source>
</evidence>
<keyword evidence="1" id="KW-0812">Transmembrane</keyword>
<organism evidence="2 3">
    <name type="scientific">Mesobacillus persicus</name>
    <dbReference type="NCBI Taxonomy" id="930146"/>
    <lineage>
        <taxon>Bacteria</taxon>
        <taxon>Bacillati</taxon>
        <taxon>Bacillota</taxon>
        <taxon>Bacilli</taxon>
        <taxon>Bacillales</taxon>
        <taxon>Bacillaceae</taxon>
        <taxon>Mesobacillus</taxon>
    </lineage>
</organism>
<feature type="transmembrane region" description="Helical" evidence="1">
    <location>
        <begin position="43"/>
        <end position="65"/>
    </location>
</feature>
<keyword evidence="1" id="KW-0472">Membrane</keyword>
<evidence type="ECO:0000313" key="2">
    <source>
        <dbReference type="EMBL" id="SEM31654.1"/>
    </source>
</evidence>
<protein>
    <recommendedName>
        <fullName evidence="4">Membrane protein YczE</fullName>
    </recommendedName>
</protein>
<dbReference type="STRING" id="930146.SAMN05192533_102153"/>
<keyword evidence="3" id="KW-1185">Reference proteome</keyword>
<gene>
    <name evidence="2" type="ORF">SAMN05192533_102153</name>
</gene>
<keyword evidence="1" id="KW-1133">Transmembrane helix</keyword>
<evidence type="ECO:0000256" key="1">
    <source>
        <dbReference type="SAM" id="Phobius"/>
    </source>
</evidence>
<feature type="transmembrane region" description="Helical" evidence="1">
    <location>
        <begin position="72"/>
        <end position="94"/>
    </location>
</feature>
<evidence type="ECO:0008006" key="4">
    <source>
        <dbReference type="Google" id="ProtNLM"/>
    </source>
</evidence>
<name>A0A1H7XDE5_9BACI</name>
<sequence>MFPRVFIYLVGLLVMALGIVFLLKSDLGVPPWDVLHVGLFYNFGLTIGSWSIIAGLVILTISAIIAKEIPQIGAFANMLLVGTFIDLYLILPFINTPDHLIGRVIMFAFGLLFLGYGMGIYISAQFGAGPRDSLMIAISEKTGWSIRTVRSVIEIVALVIGWRLGGPVFWGTIIFSLSIGPISGFALPHSRIVTDRWLAKLKAKQDKKHLGEKTNRGAVL</sequence>
<dbReference type="PANTHER" id="PTHR40078">
    <property type="entry name" value="INTEGRAL MEMBRANE PROTEIN-RELATED"/>
    <property type="match status" value="1"/>
</dbReference>